<gene>
    <name evidence="2" type="ORF">CC99x_001310</name>
    <name evidence="1" type="ORF">CC99x_00550</name>
</gene>
<dbReference type="Pfam" id="PF06853">
    <property type="entry name" value="DUF1249"/>
    <property type="match status" value="1"/>
</dbReference>
<dbReference type="Proteomes" id="UP000051494">
    <property type="component" value="Unassembled WGS sequence"/>
</dbReference>
<keyword evidence="3" id="KW-1185">Reference proteome</keyword>
<reference evidence="2" key="3">
    <citation type="submission" date="2021-06" db="EMBL/GenBank/DDBJ databases">
        <title>Genomic Description and Analysis of Intracellular Bacteria, Candidatus Berkiella cookevillensis and Candidatus Berkiella aquae.</title>
        <authorList>
            <person name="Kidane D.T."/>
            <person name="Mehari Y.T."/>
            <person name="Rice F.C."/>
            <person name="Arivett B.A."/>
            <person name="Farone A.L."/>
            <person name="Berk S.G."/>
            <person name="Farone M.B."/>
        </authorList>
    </citation>
    <scope>NUCLEOTIDE SEQUENCE</scope>
    <source>
        <strain evidence="2">CC99</strain>
    </source>
</reference>
<dbReference type="AlphaFoldDB" id="A0A0Q9YPG6"/>
<evidence type="ECO:0000313" key="1">
    <source>
        <dbReference type="EMBL" id="KRG19538.1"/>
    </source>
</evidence>
<dbReference type="RefSeq" id="WP_057623419.1">
    <property type="nucleotide sequence ID" value="NZ_LKHV02000001.1"/>
</dbReference>
<organism evidence="1">
    <name type="scientific">Candidatus Berkiella cookevillensis</name>
    <dbReference type="NCBI Taxonomy" id="437022"/>
    <lineage>
        <taxon>Bacteria</taxon>
        <taxon>Pseudomonadati</taxon>
        <taxon>Pseudomonadota</taxon>
        <taxon>Gammaproteobacteria</taxon>
        <taxon>Candidatus Berkiellales</taxon>
        <taxon>Candidatus Berkiellaceae</taxon>
        <taxon>Candidatus Berkiella</taxon>
    </lineage>
</organism>
<dbReference type="EMBL" id="LKHV01000002">
    <property type="protein sequence ID" value="KRG19538.1"/>
    <property type="molecule type" value="Genomic_DNA"/>
</dbReference>
<reference evidence="1" key="1">
    <citation type="submission" date="2015-09" db="EMBL/GenBank/DDBJ databases">
        <title>Draft Genome Sequences of Two Novel Amoeba-resistant Intranuclear Bacteria, Candidatus Berkiella cookevillensis and Candidatus Berkiella aquae.</title>
        <authorList>
            <person name="Mehari Y.T."/>
            <person name="Arivett B.A."/>
            <person name="Farone A.L."/>
            <person name="Gunderson J.H."/>
            <person name="Farone M.B."/>
        </authorList>
    </citation>
    <scope>NUCLEOTIDE SEQUENCE [LARGE SCALE GENOMIC DNA]</scope>
    <source>
        <strain evidence="1">CC99</strain>
    </source>
</reference>
<evidence type="ECO:0000313" key="3">
    <source>
        <dbReference type="Proteomes" id="UP000051494"/>
    </source>
</evidence>
<dbReference type="InterPro" id="IPR009659">
    <property type="entry name" value="DUF1249"/>
</dbReference>
<dbReference type="EMBL" id="LKHV02000001">
    <property type="protein sequence ID" value="MCS5707535.1"/>
    <property type="molecule type" value="Genomic_DNA"/>
</dbReference>
<sequence>MASLQRAQGYERYFWECNQNYHLMSKLLPLAFEVGTHLSLGCMQNGKLKAYVLQRHAFTDIFCLQSSLISHLSWLKNYVIELRLYHDVSSAEITGFQVHSECLVDGCAVDFKRCIDLNQKWQLNLFLFETLMYFTNQKAKK</sequence>
<reference evidence="2" key="2">
    <citation type="journal article" date="2016" name="Genome Announc.">
        <title>Draft Genome Sequences of Two Novel Amoeba-Resistant Intranuclear Bacteria, 'Candidatus Berkiella cookevillensis' and 'Candidatus Berkiella aquae'.</title>
        <authorList>
            <person name="Mehari Y.T."/>
            <person name="Arivett B.A."/>
            <person name="Farone A.L."/>
            <person name="Gunderson J.H."/>
            <person name="Farone M.B."/>
        </authorList>
    </citation>
    <scope>NUCLEOTIDE SEQUENCE</scope>
    <source>
        <strain evidence="2">CC99</strain>
    </source>
</reference>
<name>A0A0Q9YPG6_9GAMM</name>
<dbReference type="STRING" id="437022.CC99x_00550"/>
<comment type="caution">
    <text evidence="1">The sequence shown here is derived from an EMBL/GenBank/DDBJ whole genome shotgun (WGS) entry which is preliminary data.</text>
</comment>
<evidence type="ECO:0000313" key="2">
    <source>
        <dbReference type="EMBL" id="MCS5707535.1"/>
    </source>
</evidence>
<proteinExistence type="predicted"/>
<dbReference type="OrthoDB" id="9793663at2"/>
<protein>
    <submittedName>
        <fullName evidence="2">DUF1249 domain-containing protein</fullName>
    </submittedName>
    <submittedName>
        <fullName evidence="1">Putative dehydrogenase</fullName>
    </submittedName>
</protein>
<accession>A0A0Q9YPG6</accession>